<comment type="caution">
    <text evidence="2">The sequence shown here is derived from an EMBL/GenBank/DDBJ whole genome shotgun (WGS) entry which is preliminary data.</text>
</comment>
<keyword evidence="3" id="KW-1185">Reference proteome</keyword>
<protein>
    <submittedName>
        <fullName evidence="2">Uncharacterized protein</fullName>
    </submittedName>
</protein>
<evidence type="ECO:0000313" key="3">
    <source>
        <dbReference type="Proteomes" id="UP000518752"/>
    </source>
</evidence>
<feature type="region of interest" description="Disordered" evidence="1">
    <location>
        <begin position="84"/>
        <end position="125"/>
    </location>
</feature>
<feature type="compositionally biased region" description="Low complexity" evidence="1">
    <location>
        <begin position="84"/>
        <end position="94"/>
    </location>
</feature>
<name>A0A8H5CW05_9AGAR</name>
<sequence length="125" mass="12334">MSSSTIVGISSPRILLPPSQAQTSPSISLTDSAGLVTIGTDIGAATSPTSFSLTDSAGTTTIPAVISIDSSGLITITAHLSSSLSTLQSPSESSMVSADSAHDMPAPTTTKSSDAQTSGSGRTYG</sequence>
<dbReference type="AlphaFoldDB" id="A0A8H5CW05"/>
<evidence type="ECO:0000313" key="2">
    <source>
        <dbReference type="EMBL" id="KAF5348977.1"/>
    </source>
</evidence>
<accession>A0A8H5CW05</accession>
<gene>
    <name evidence="2" type="ORF">D9757_015021</name>
</gene>
<feature type="compositionally biased region" description="Polar residues" evidence="1">
    <location>
        <begin position="107"/>
        <end position="125"/>
    </location>
</feature>
<proteinExistence type="predicted"/>
<organism evidence="2 3">
    <name type="scientific">Collybiopsis confluens</name>
    <dbReference type="NCBI Taxonomy" id="2823264"/>
    <lineage>
        <taxon>Eukaryota</taxon>
        <taxon>Fungi</taxon>
        <taxon>Dikarya</taxon>
        <taxon>Basidiomycota</taxon>
        <taxon>Agaricomycotina</taxon>
        <taxon>Agaricomycetes</taxon>
        <taxon>Agaricomycetidae</taxon>
        <taxon>Agaricales</taxon>
        <taxon>Marasmiineae</taxon>
        <taxon>Omphalotaceae</taxon>
        <taxon>Collybiopsis</taxon>
    </lineage>
</organism>
<reference evidence="2 3" key="1">
    <citation type="journal article" date="2020" name="ISME J.">
        <title>Uncovering the hidden diversity of litter-decomposition mechanisms in mushroom-forming fungi.</title>
        <authorList>
            <person name="Floudas D."/>
            <person name="Bentzer J."/>
            <person name="Ahren D."/>
            <person name="Johansson T."/>
            <person name="Persson P."/>
            <person name="Tunlid A."/>
        </authorList>
    </citation>
    <scope>NUCLEOTIDE SEQUENCE [LARGE SCALE GENOMIC DNA]</scope>
    <source>
        <strain evidence="2 3">CBS 406.79</strain>
    </source>
</reference>
<dbReference type="EMBL" id="JAACJN010000313">
    <property type="protein sequence ID" value="KAF5348977.1"/>
    <property type="molecule type" value="Genomic_DNA"/>
</dbReference>
<dbReference type="Proteomes" id="UP000518752">
    <property type="component" value="Unassembled WGS sequence"/>
</dbReference>
<evidence type="ECO:0000256" key="1">
    <source>
        <dbReference type="SAM" id="MobiDB-lite"/>
    </source>
</evidence>